<keyword evidence="2" id="KW-0812">Transmembrane</keyword>
<keyword evidence="5" id="KW-1185">Reference proteome</keyword>
<keyword evidence="3" id="KW-0732">Signal</keyword>
<feature type="signal peptide" evidence="3">
    <location>
        <begin position="1"/>
        <end position="20"/>
    </location>
</feature>
<feature type="chain" id="PRO_5045261060" evidence="3">
    <location>
        <begin position="21"/>
        <end position="209"/>
    </location>
</feature>
<evidence type="ECO:0000256" key="1">
    <source>
        <dbReference type="SAM" id="Coils"/>
    </source>
</evidence>
<evidence type="ECO:0000256" key="3">
    <source>
        <dbReference type="SAM" id="SignalP"/>
    </source>
</evidence>
<proteinExistence type="predicted"/>
<sequence>MNFTKPISLLILLVSFISYAQTQETEPDKLSLNSGTLDNQFEYVITKSGSWNNEGQPYRVIKASWLTDLKAHTLDSIQALRKDLIATNITLKAQAQEITDLKTSLATTKETLTNAKGEKDNMSLFGAQVGKSSYSAIMWCIIALLLLLLLFFIYKFKNSNVITKDAKRALSELEDEFEEHRKTAVEREQKVRRQLQDEINKQKTIKPKK</sequence>
<evidence type="ECO:0000313" key="5">
    <source>
        <dbReference type="Proteomes" id="UP001597061"/>
    </source>
</evidence>
<protein>
    <submittedName>
        <fullName evidence="4">tRNA (Guanine-N1)-methyltransferase</fullName>
    </submittedName>
</protein>
<evidence type="ECO:0000256" key="2">
    <source>
        <dbReference type="SAM" id="Phobius"/>
    </source>
</evidence>
<keyword evidence="2" id="KW-1133">Transmembrane helix</keyword>
<accession>A0ABW3JEV3</accession>
<comment type="caution">
    <text evidence="4">The sequence shown here is derived from an EMBL/GenBank/DDBJ whole genome shotgun (WGS) entry which is preliminary data.</text>
</comment>
<evidence type="ECO:0000313" key="4">
    <source>
        <dbReference type="EMBL" id="MFD0989017.1"/>
    </source>
</evidence>
<keyword evidence="2" id="KW-0472">Membrane</keyword>
<name>A0ABW3JEV3_9FLAO</name>
<gene>
    <name evidence="4" type="ORF">ACFQ1R_02805</name>
</gene>
<dbReference type="Proteomes" id="UP001597061">
    <property type="component" value="Unassembled WGS sequence"/>
</dbReference>
<feature type="transmembrane region" description="Helical" evidence="2">
    <location>
        <begin position="136"/>
        <end position="154"/>
    </location>
</feature>
<dbReference type="RefSeq" id="WP_379924592.1">
    <property type="nucleotide sequence ID" value="NZ_JBHTJI010000001.1"/>
</dbReference>
<keyword evidence="1" id="KW-0175">Coiled coil</keyword>
<organism evidence="4 5">
    <name type="scientific">Mariniflexile jejuense</name>
    <dbReference type="NCBI Taxonomy" id="1173582"/>
    <lineage>
        <taxon>Bacteria</taxon>
        <taxon>Pseudomonadati</taxon>
        <taxon>Bacteroidota</taxon>
        <taxon>Flavobacteriia</taxon>
        <taxon>Flavobacteriales</taxon>
        <taxon>Flavobacteriaceae</taxon>
        <taxon>Mariniflexile</taxon>
    </lineage>
</organism>
<reference evidence="5" key="1">
    <citation type="journal article" date="2019" name="Int. J. Syst. Evol. Microbiol.">
        <title>The Global Catalogue of Microorganisms (GCM) 10K type strain sequencing project: providing services to taxonomists for standard genome sequencing and annotation.</title>
        <authorList>
            <consortium name="The Broad Institute Genomics Platform"/>
            <consortium name="The Broad Institute Genome Sequencing Center for Infectious Disease"/>
            <person name="Wu L."/>
            <person name="Ma J."/>
        </authorList>
    </citation>
    <scope>NUCLEOTIDE SEQUENCE [LARGE SCALE GENOMIC DNA]</scope>
    <source>
        <strain evidence="5">CCUG 62414</strain>
    </source>
</reference>
<dbReference type="EMBL" id="JBHTJI010000001">
    <property type="protein sequence ID" value="MFD0989017.1"/>
    <property type="molecule type" value="Genomic_DNA"/>
</dbReference>
<feature type="coiled-coil region" evidence="1">
    <location>
        <begin position="163"/>
        <end position="205"/>
    </location>
</feature>